<sequence length="107" mass="11765">MKRFCATLAVIASMCITGCASFAEKAGGPDRPARVTASGYTQEGCLLNLKLAARERSVRLIPDDVQVDASWLMLIFPFLNQEAYRCSGSFIERAKRPSSKDSLYPID</sequence>
<dbReference type="RefSeq" id="WP_090901578.1">
    <property type="nucleotide sequence ID" value="NZ_CZPZ01000034.1"/>
</dbReference>
<evidence type="ECO:0000313" key="2">
    <source>
        <dbReference type="EMBL" id="CUS39342.1"/>
    </source>
</evidence>
<name>A0A0S4LQX8_9BACT</name>
<gene>
    <name evidence="2" type="ORF">COMA2_70090</name>
</gene>
<dbReference type="AlphaFoldDB" id="A0A0S4LQX8"/>
<dbReference type="EMBL" id="CZPZ01000034">
    <property type="protein sequence ID" value="CUS39342.1"/>
    <property type="molecule type" value="Genomic_DNA"/>
</dbReference>
<feature type="signal peptide" evidence="1">
    <location>
        <begin position="1"/>
        <end position="22"/>
    </location>
</feature>
<evidence type="ECO:0000256" key="1">
    <source>
        <dbReference type="SAM" id="SignalP"/>
    </source>
</evidence>
<proteinExistence type="predicted"/>
<keyword evidence="1" id="KW-0732">Signal</keyword>
<accession>A0A0S4LQX8</accession>
<reference evidence="3" key="1">
    <citation type="submission" date="2015-10" db="EMBL/GenBank/DDBJ databases">
        <authorList>
            <person name="Luecker S."/>
            <person name="Luecker S."/>
        </authorList>
    </citation>
    <scope>NUCLEOTIDE SEQUENCE [LARGE SCALE GENOMIC DNA]</scope>
</reference>
<evidence type="ECO:0000313" key="3">
    <source>
        <dbReference type="Proteomes" id="UP000198736"/>
    </source>
</evidence>
<dbReference type="Proteomes" id="UP000198736">
    <property type="component" value="Unassembled WGS sequence"/>
</dbReference>
<keyword evidence="3" id="KW-1185">Reference proteome</keyword>
<evidence type="ECO:0008006" key="4">
    <source>
        <dbReference type="Google" id="ProtNLM"/>
    </source>
</evidence>
<organism evidence="2 3">
    <name type="scientific">Candidatus Nitrospira nitrificans</name>
    <dbReference type="NCBI Taxonomy" id="1742973"/>
    <lineage>
        <taxon>Bacteria</taxon>
        <taxon>Pseudomonadati</taxon>
        <taxon>Nitrospirota</taxon>
        <taxon>Nitrospiria</taxon>
        <taxon>Nitrospirales</taxon>
        <taxon>Nitrospiraceae</taxon>
        <taxon>Nitrospira</taxon>
    </lineage>
</organism>
<feature type="chain" id="PRO_5006624191" description="Lipoprotein" evidence="1">
    <location>
        <begin position="23"/>
        <end position="107"/>
    </location>
</feature>
<dbReference type="OrthoDB" id="9857813at2"/>
<protein>
    <recommendedName>
        <fullName evidence="4">Lipoprotein</fullName>
    </recommendedName>
</protein>